<feature type="domain" description="FAD-binding" evidence="6">
    <location>
        <begin position="9"/>
        <end position="373"/>
    </location>
</feature>
<keyword evidence="2" id="KW-0285">Flavoprotein</keyword>
<proteinExistence type="inferred from homology"/>
<keyword evidence="3" id="KW-0274">FAD</keyword>
<dbReference type="InterPro" id="IPR050493">
    <property type="entry name" value="FAD-dep_Monooxygenase_BioMet"/>
</dbReference>
<evidence type="ECO:0000256" key="3">
    <source>
        <dbReference type="ARBA" id="ARBA00022827"/>
    </source>
</evidence>
<dbReference type="OrthoDB" id="40579at2759"/>
<organism evidence="7 8">
    <name type="scientific">Aspergillus carbonarius (strain ITEM 5010)</name>
    <dbReference type="NCBI Taxonomy" id="602072"/>
    <lineage>
        <taxon>Eukaryota</taxon>
        <taxon>Fungi</taxon>
        <taxon>Dikarya</taxon>
        <taxon>Ascomycota</taxon>
        <taxon>Pezizomycotina</taxon>
        <taxon>Eurotiomycetes</taxon>
        <taxon>Eurotiomycetidae</taxon>
        <taxon>Eurotiales</taxon>
        <taxon>Aspergillaceae</taxon>
        <taxon>Aspergillus</taxon>
        <taxon>Aspergillus subgen. Circumdati</taxon>
    </lineage>
</organism>
<dbReference type="Proteomes" id="UP000188318">
    <property type="component" value="Unassembled WGS sequence"/>
</dbReference>
<keyword evidence="8" id="KW-1185">Reference proteome</keyword>
<evidence type="ECO:0000313" key="7">
    <source>
        <dbReference type="EMBL" id="OOF94250.1"/>
    </source>
</evidence>
<reference evidence="8" key="1">
    <citation type="journal article" date="2017" name="Genome Biol.">
        <title>Comparative genomics reveals high biological diversity and specific adaptations in the industrially and medically important fungal genus Aspergillus.</title>
        <authorList>
            <person name="de Vries R.P."/>
            <person name="Riley R."/>
            <person name="Wiebenga A."/>
            <person name="Aguilar-Osorio G."/>
            <person name="Amillis S."/>
            <person name="Uchima C.A."/>
            <person name="Anderluh G."/>
            <person name="Asadollahi M."/>
            <person name="Askin M."/>
            <person name="Barry K."/>
            <person name="Battaglia E."/>
            <person name="Bayram O."/>
            <person name="Benocci T."/>
            <person name="Braus-Stromeyer S.A."/>
            <person name="Caldana C."/>
            <person name="Canovas D."/>
            <person name="Cerqueira G.C."/>
            <person name="Chen F."/>
            <person name="Chen W."/>
            <person name="Choi C."/>
            <person name="Clum A."/>
            <person name="Dos Santos R.A."/>
            <person name="Damasio A.R."/>
            <person name="Diallinas G."/>
            <person name="Emri T."/>
            <person name="Fekete E."/>
            <person name="Flipphi M."/>
            <person name="Freyberg S."/>
            <person name="Gallo A."/>
            <person name="Gournas C."/>
            <person name="Habgood R."/>
            <person name="Hainaut M."/>
            <person name="Harispe M.L."/>
            <person name="Henrissat B."/>
            <person name="Hilden K.S."/>
            <person name="Hope R."/>
            <person name="Hossain A."/>
            <person name="Karabika E."/>
            <person name="Karaffa L."/>
            <person name="Karanyi Z."/>
            <person name="Krasevec N."/>
            <person name="Kuo A."/>
            <person name="Kusch H."/>
            <person name="LaButti K."/>
            <person name="Lagendijk E.L."/>
            <person name="Lapidus A."/>
            <person name="Levasseur A."/>
            <person name="Lindquist E."/>
            <person name="Lipzen A."/>
            <person name="Logrieco A.F."/>
            <person name="MacCabe A."/>
            <person name="Maekelae M.R."/>
            <person name="Malavazi I."/>
            <person name="Melin P."/>
            <person name="Meyer V."/>
            <person name="Mielnichuk N."/>
            <person name="Miskei M."/>
            <person name="Molnar A.P."/>
            <person name="Mule G."/>
            <person name="Ngan C.Y."/>
            <person name="Orejas M."/>
            <person name="Orosz E."/>
            <person name="Ouedraogo J.P."/>
            <person name="Overkamp K.M."/>
            <person name="Park H.-S."/>
            <person name="Perrone G."/>
            <person name="Piumi F."/>
            <person name="Punt P.J."/>
            <person name="Ram A.F."/>
            <person name="Ramon A."/>
            <person name="Rauscher S."/>
            <person name="Record E."/>
            <person name="Riano-Pachon D.M."/>
            <person name="Robert V."/>
            <person name="Roehrig J."/>
            <person name="Ruller R."/>
            <person name="Salamov A."/>
            <person name="Salih N.S."/>
            <person name="Samson R.A."/>
            <person name="Sandor E."/>
            <person name="Sanguinetti M."/>
            <person name="Schuetze T."/>
            <person name="Sepcic K."/>
            <person name="Shelest E."/>
            <person name="Sherlock G."/>
            <person name="Sophianopoulou V."/>
            <person name="Squina F.M."/>
            <person name="Sun H."/>
            <person name="Susca A."/>
            <person name="Todd R.B."/>
            <person name="Tsang A."/>
            <person name="Unkles S.E."/>
            <person name="van de Wiele N."/>
            <person name="van Rossen-Uffink D."/>
            <person name="Oliveira J.V."/>
            <person name="Vesth T.C."/>
            <person name="Visser J."/>
            <person name="Yu J.-H."/>
            <person name="Zhou M."/>
            <person name="Andersen M.R."/>
            <person name="Archer D.B."/>
            <person name="Baker S.E."/>
            <person name="Benoit I."/>
            <person name="Brakhage A.A."/>
            <person name="Braus G.H."/>
            <person name="Fischer R."/>
            <person name="Frisvad J.C."/>
            <person name="Goldman G.H."/>
            <person name="Houbraken J."/>
            <person name="Oakley B."/>
            <person name="Pocsi I."/>
            <person name="Scazzocchio C."/>
            <person name="Seiboth B."/>
            <person name="vanKuyk P.A."/>
            <person name="Wortman J."/>
            <person name="Dyer P.S."/>
            <person name="Grigoriev I.V."/>
        </authorList>
    </citation>
    <scope>NUCLEOTIDE SEQUENCE [LARGE SCALE GENOMIC DNA]</scope>
    <source>
        <strain evidence="8">ITEM 5010</strain>
    </source>
</reference>
<name>A0A1R3RIF1_ASPC5</name>
<comment type="similarity">
    <text evidence="1">Belongs to the paxM FAD-dependent monooxygenase family.</text>
</comment>
<dbReference type="SUPFAM" id="SSF54373">
    <property type="entry name" value="FAD-linked reductases, C-terminal domain"/>
    <property type="match status" value="1"/>
</dbReference>
<keyword evidence="5" id="KW-0503">Monooxygenase</keyword>
<dbReference type="EMBL" id="KV907502">
    <property type="protein sequence ID" value="OOF94250.1"/>
    <property type="molecule type" value="Genomic_DNA"/>
</dbReference>
<dbReference type="Gene3D" id="3.50.50.60">
    <property type="entry name" value="FAD/NAD(P)-binding domain"/>
    <property type="match status" value="1"/>
</dbReference>
<dbReference type="PROSITE" id="PS51257">
    <property type="entry name" value="PROKAR_LIPOPROTEIN"/>
    <property type="match status" value="1"/>
</dbReference>
<accession>A0A1R3RIF1</accession>
<dbReference type="Pfam" id="PF01494">
    <property type="entry name" value="FAD_binding_3"/>
    <property type="match status" value="1"/>
</dbReference>
<dbReference type="PRINTS" id="PR00420">
    <property type="entry name" value="RNGMNOXGNASE"/>
</dbReference>
<dbReference type="STRING" id="602072.A0A1R3RIF1"/>
<protein>
    <recommendedName>
        <fullName evidence="6">FAD-binding domain-containing protein</fullName>
    </recommendedName>
</protein>
<evidence type="ECO:0000259" key="6">
    <source>
        <dbReference type="Pfam" id="PF01494"/>
    </source>
</evidence>
<gene>
    <name evidence="7" type="ORF">ASPCADRAFT_508026</name>
</gene>
<sequence length="425" mass="47029">MSPTTPKLNIAIIGSGLSGCLAARILREQHTVTIYERDSAKAEAGAAINLGPNAVHILDSVGFDRHRARSIPVTRILSYSKAGQVTQDSVVDYVKEYGADWLFHHRADLRDELLRLATGEEEEDIVGEPARVRYGARVVDANVEAGKLVLESGEVVEVDLIVAADGIRSTLRPLVTNDPAYTTAQPSGVSAFRFTMSRDDVLALHNGEIPEVLDPSKPAALIGIYAFDPTERRVIMYPCRNYEILNFAVLVPDGMLKEPPPSDSWSAPGDRDELVSLFEDFPDWVRVYFRAAQNVKIWQLRLQSPLPTYIRGRTVLIGDAAHAMTPHQGQGGSQAIEDAEGFRLFLGNHATRENVPSILKDFDAVRRPRASLIQTNTLQATARFSVEEIYRFRWVNFTYEGILEGVRRLKGGGKDELVGRVGVKL</sequence>
<dbReference type="SUPFAM" id="SSF51905">
    <property type="entry name" value="FAD/NAD(P)-binding domain"/>
    <property type="match status" value="1"/>
</dbReference>
<keyword evidence="4" id="KW-0560">Oxidoreductase</keyword>
<dbReference type="InterPro" id="IPR036188">
    <property type="entry name" value="FAD/NAD-bd_sf"/>
</dbReference>
<evidence type="ECO:0000313" key="8">
    <source>
        <dbReference type="Proteomes" id="UP000188318"/>
    </source>
</evidence>
<evidence type="ECO:0000256" key="5">
    <source>
        <dbReference type="ARBA" id="ARBA00023033"/>
    </source>
</evidence>
<dbReference type="PANTHER" id="PTHR13789:SF314">
    <property type="entry name" value="FAD-BINDING DOMAIN-CONTAINING PROTEIN"/>
    <property type="match status" value="1"/>
</dbReference>
<dbReference type="GO" id="GO:0071949">
    <property type="term" value="F:FAD binding"/>
    <property type="evidence" value="ECO:0007669"/>
    <property type="project" value="InterPro"/>
</dbReference>
<evidence type="ECO:0000256" key="2">
    <source>
        <dbReference type="ARBA" id="ARBA00022630"/>
    </source>
</evidence>
<dbReference type="AlphaFoldDB" id="A0A1R3RIF1"/>
<dbReference type="VEuPathDB" id="FungiDB:ASPCADRAFT_508026"/>
<dbReference type="GO" id="GO:0004497">
    <property type="term" value="F:monooxygenase activity"/>
    <property type="evidence" value="ECO:0007669"/>
    <property type="project" value="UniProtKB-KW"/>
</dbReference>
<dbReference type="PANTHER" id="PTHR13789">
    <property type="entry name" value="MONOOXYGENASE"/>
    <property type="match status" value="1"/>
</dbReference>
<dbReference type="InterPro" id="IPR002938">
    <property type="entry name" value="FAD-bd"/>
</dbReference>
<dbReference type="OMA" id="VIMYPCR"/>
<evidence type="ECO:0000256" key="4">
    <source>
        <dbReference type="ARBA" id="ARBA00023002"/>
    </source>
</evidence>
<evidence type="ECO:0000256" key="1">
    <source>
        <dbReference type="ARBA" id="ARBA00007992"/>
    </source>
</evidence>